<dbReference type="PANTHER" id="PTHR46098:SF1">
    <property type="entry name" value="TRNA (CYTOSINE(38)-C(5))-METHYLTRANSFERASE"/>
    <property type="match status" value="1"/>
</dbReference>
<name>A0A0F9VMY8_9ZZZZ</name>
<reference evidence="4" key="1">
    <citation type="journal article" date="2015" name="Nature">
        <title>Complex archaea that bridge the gap between prokaryotes and eukaryotes.</title>
        <authorList>
            <person name="Spang A."/>
            <person name="Saw J.H."/>
            <person name="Jorgensen S.L."/>
            <person name="Zaremba-Niedzwiedzka K."/>
            <person name="Martijn J."/>
            <person name="Lind A.E."/>
            <person name="van Eijk R."/>
            <person name="Schleper C."/>
            <person name="Guy L."/>
            <person name="Ettema T.J."/>
        </authorList>
    </citation>
    <scope>NUCLEOTIDE SEQUENCE</scope>
</reference>
<dbReference type="AlphaFoldDB" id="A0A0F9VMY8"/>
<evidence type="ECO:0000256" key="2">
    <source>
        <dbReference type="ARBA" id="ARBA00022679"/>
    </source>
</evidence>
<keyword evidence="1" id="KW-0489">Methyltransferase</keyword>
<evidence type="ECO:0008006" key="5">
    <source>
        <dbReference type="Google" id="ProtNLM"/>
    </source>
</evidence>
<dbReference type="InterPro" id="IPR018117">
    <property type="entry name" value="C5_DNA_meth_AS"/>
</dbReference>
<dbReference type="PROSITE" id="PS00094">
    <property type="entry name" value="C5_MTASE_1"/>
    <property type="match status" value="1"/>
</dbReference>
<dbReference type="GO" id="GO:0008168">
    <property type="term" value="F:methyltransferase activity"/>
    <property type="evidence" value="ECO:0007669"/>
    <property type="project" value="UniProtKB-KW"/>
</dbReference>
<dbReference type="InterPro" id="IPR050750">
    <property type="entry name" value="C5-MTase"/>
</dbReference>
<evidence type="ECO:0000256" key="1">
    <source>
        <dbReference type="ARBA" id="ARBA00022603"/>
    </source>
</evidence>
<organism evidence="4">
    <name type="scientific">marine sediment metagenome</name>
    <dbReference type="NCBI Taxonomy" id="412755"/>
    <lineage>
        <taxon>unclassified sequences</taxon>
        <taxon>metagenomes</taxon>
        <taxon>ecological metagenomes</taxon>
    </lineage>
</organism>
<dbReference type="EMBL" id="LAZR01000320">
    <property type="protein sequence ID" value="KKN74821.1"/>
    <property type="molecule type" value="Genomic_DNA"/>
</dbReference>
<accession>A0A0F9VMY8</accession>
<proteinExistence type="predicted"/>
<dbReference type="GO" id="GO:0032259">
    <property type="term" value="P:methylation"/>
    <property type="evidence" value="ECO:0007669"/>
    <property type="project" value="UniProtKB-KW"/>
</dbReference>
<evidence type="ECO:0000256" key="3">
    <source>
        <dbReference type="ARBA" id="ARBA00022691"/>
    </source>
</evidence>
<dbReference type="PANTHER" id="PTHR46098">
    <property type="entry name" value="TRNA (CYTOSINE(38)-C(5))-METHYLTRANSFERASE"/>
    <property type="match status" value="1"/>
</dbReference>
<dbReference type="InterPro" id="IPR029063">
    <property type="entry name" value="SAM-dependent_MTases_sf"/>
</dbReference>
<comment type="caution">
    <text evidence="4">The sequence shown here is derived from an EMBL/GenBank/DDBJ whole genome shotgun (WGS) entry which is preliminary data.</text>
</comment>
<keyword evidence="2" id="KW-0808">Transferase</keyword>
<dbReference type="PROSITE" id="PS51679">
    <property type="entry name" value="SAM_MT_C5"/>
    <property type="match status" value="1"/>
</dbReference>
<dbReference type="Gene3D" id="3.40.50.150">
    <property type="entry name" value="Vaccinia Virus protein VP39"/>
    <property type="match status" value="1"/>
</dbReference>
<evidence type="ECO:0000313" key="4">
    <source>
        <dbReference type="EMBL" id="KKN74821.1"/>
    </source>
</evidence>
<dbReference type="Pfam" id="PF00145">
    <property type="entry name" value="DNA_methylase"/>
    <property type="match status" value="1"/>
</dbReference>
<gene>
    <name evidence="4" type="ORF">LCGC14_0387140</name>
</gene>
<keyword evidence="3" id="KW-0949">S-adenosyl-L-methionine</keyword>
<dbReference type="InterPro" id="IPR001525">
    <property type="entry name" value="C5_MeTfrase"/>
</dbReference>
<protein>
    <recommendedName>
        <fullName evidence="5">DNA (cytosine-5-)-methyltransferase</fullName>
    </recommendedName>
</protein>
<dbReference type="PRINTS" id="PR00105">
    <property type="entry name" value="C5METTRFRASE"/>
</dbReference>
<dbReference type="NCBIfam" id="TIGR00675">
    <property type="entry name" value="dcm"/>
    <property type="match status" value="1"/>
</dbReference>
<sequence>MRELSLFTGAGGGLLGTMLLGWHPVGYVEWDKYCQQVIAARIADGYLPAAPIFVDVREFIQSGAAAEYRGVADVVTAGFPCQPFSVAGKRAGADDERNMWPATIKCIRLVRPQYVYLENVPGLLTSGYFGTVLGDLAESGYDMRWRILSAAELGAPHKRDRLWIVAYTKGMDGTWCHPEEDQFQMGKSAKPRGSLWWKARCTPCRMDDGLAYGVDRLKALGNGQIPAVAAAAWRLLT</sequence>
<dbReference type="SUPFAM" id="SSF53335">
    <property type="entry name" value="S-adenosyl-L-methionine-dependent methyltransferases"/>
    <property type="match status" value="1"/>
</dbReference>